<proteinExistence type="predicted"/>
<keyword evidence="2" id="KW-1185">Reference proteome</keyword>
<dbReference type="EMBL" id="CAJVQC010091635">
    <property type="protein sequence ID" value="CAG8826085.1"/>
    <property type="molecule type" value="Genomic_DNA"/>
</dbReference>
<feature type="non-terminal residue" evidence="1">
    <location>
        <position position="161"/>
    </location>
</feature>
<comment type="caution">
    <text evidence="1">The sequence shown here is derived from an EMBL/GenBank/DDBJ whole genome shotgun (WGS) entry which is preliminary data.</text>
</comment>
<sequence length="161" mass="19270">MDKDLRKNLIKSLEEKTLEETQLIESVPVEWKTYFDARKNYREKLFRNKYDGSLGDILGEFNNLMNSLSDNELQQFILFNSKQDIIVFCEFMIEEINILSKNDLSINKKENYGDLLEETSLVLSENVNRYIDKDRFQYKKKLYHGLHCDIDNFKEINNTYN</sequence>
<evidence type="ECO:0000313" key="1">
    <source>
        <dbReference type="EMBL" id="CAG8826085.1"/>
    </source>
</evidence>
<protein>
    <submittedName>
        <fullName evidence="1">9138_t:CDS:1</fullName>
    </submittedName>
</protein>
<accession>A0ACA9S5F1</accession>
<dbReference type="Proteomes" id="UP000789920">
    <property type="component" value="Unassembled WGS sequence"/>
</dbReference>
<organism evidence="1 2">
    <name type="scientific">Racocetra persica</name>
    <dbReference type="NCBI Taxonomy" id="160502"/>
    <lineage>
        <taxon>Eukaryota</taxon>
        <taxon>Fungi</taxon>
        <taxon>Fungi incertae sedis</taxon>
        <taxon>Mucoromycota</taxon>
        <taxon>Glomeromycotina</taxon>
        <taxon>Glomeromycetes</taxon>
        <taxon>Diversisporales</taxon>
        <taxon>Gigasporaceae</taxon>
        <taxon>Racocetra</taxon>
    </lineage>
</organism>
<reference evidence="1" key="1">
    <citation type="submission" date="2021-06" db="EMBL/GenBank/DDBJ databases">
        <authorList>
            <person name="Kallberg Y."/>
            <person name="Tangrot J."/>
            <person name="Rosling A."/>
        </authorList>
    </citation>
    <scope>NUCLEOTIDE SEQUENCE</scope>
    <source>
        <strain evidence="1">MA461A</strain>
    </source>
</reference>
<evidence type="ECO:0000313" key="2">
    <source>
        <dbReference type="Proteomes" id="UP000789920"/>
    </source>
</evidence>
<gene>
    <name evidence="1" type="ORF">RPERSI_LOCUS26647</name>
</gene>
<name>A0ACA9S5F1_9GLOM</name>